<accession>A0AA38VNC5</accession>
<comment type="caution">
    <text evidence="2">The sequence shown here is derived from an EMBL/GenBank/DDBJ whole genome shotgun (WGS) entry which is preliminary data.</text>
</comment>
<dbReference type="Proteomes" id="UP001174691">
    <property type="component" value="Unassembled WGS sequence"/>
</dbReference>
<proteinExistence type="predicted"/>
<dbReference type="Pfam" id="PF20150">
    <property type="entry name" value="2EXR"/>
    <property type="match status" value="1"/>
</dbReference>
<reference evidence="2" key="1">
    <citation type="submission" date="2022-07" db="EMBL/GenBank/DDBJ databases">
        <title>Fungi with potential for degradation of polypropylene.</title>
        <authorList>
            <person name="Gostincar C."/>
        </authorList>
    </citation>
    <scope>NUCLEOTIDE SEQUENCE</scope>
    <source>
        <strain evidence="2">EXF-13287</strain>
    </source>
</reference>
<sequence length="318" mass="36311">MSSPKHIAFSRFPQLPTEIRLEIWRLCLPRRVVELGYQVDETVFDPGELPWWYRTNHKITDYNTRVPVIARVCRESRQVVFETWTELSLREPDDPAYWSEGWGVCPEPWFDRIRTDCIHNPWYCVRDIESPCQGDPIRNLLWAAAKTHHIRVSISMDFLLEHAAYARADERNRKMWTRREPADLMRQSPEWTVVLPGSIIVTTDDVQTAAATDLFGLLGDSRVQIVDSEDDLDEYVALNGVPGVTLSFSRFNDEEGVGFSLSAVDQAIVTAQSWIPPCVTDIFGSGDDAPKFHLGIMFRLSTKMGGPEDGPEDRLMPA</sequence>
<feature type="domain" description="2EXR" evidence="1">
    <location>
        <begin position="9"/>
        <end position="83"/>
    </location>
</feature>
<evidence type="ECO:0000313" key="2">
    <source>
        <dbReference type="EMBL" id="KAJ9137345.1"/>
    </source>
</evidence>
<gene>
    <name evidence="2" type="ORF">NKR19_g8264</name>
</gene>
<dbReference type="EMBL" id="JANBVN010000162">
    <property type="protein sequence ID" value="KAJ9137345.1"/>
    <property type="molecule type" value="Genomic_DNA"/>
</dbReference>
<organism evidence="2 3">
    <name type="scientific">Coniochaeta hoffmannii</name>
    <dbReference type="NCBI Taxonomy" id="91930"/>
    <lineage>
        <taxon>Eukaryota</taxon>
        <taxon>Fungi</taxon>
        <taxon>Dikarya</taxon>
        <taxon>Ascomycota</taxon>
        <taxon>Pezizomycotina</taxon>
        <taxon>Sordariomycetes</taxon>
        <taxon>Sordariomycetidae</taxon>
        <taxon>Coniochaetales</taxon>
        <taxon>Coniochaetaceae</taxon>
        <taxon>Coniochaeta</taxon>
    </lineage>
</organism>
<evidence type="ECO:0000313" key="3">
    <source>
        <dbReference type="Proteomes" id="UP001174691"/>
    </source>
</evidence>
<protein>
    <recommendedName>
        <fullName evidence="1">2EXR domain-containing protein</fullName>
    </recommendedName>
</protein>
<dbReference type="InterPro" id="IPR045518">
    <property type="entry name" value="2EXR"/>
</dbReference>
<dbReference type="AlphaFoldDB" id="A0AA38VNC5"/>
<dbReference type="PANTHER" id="PTHR35910">
    <property type="entry name" value="2EXR DOMAIN-CONTAINING PROTEIN"/>
    <property type="match status" value="1"/>
</dbReference>
<evidence type="ECO:0000259" key="1">
    <source>
        <dbReference type="Pfam" id="PF20150"/>
    </source>
</evidence>
<name>A0AA38VNC5_9PEZI</name>
<dbReference type="PANTHER" id="PTHR35910:SF1">
    <property type="entry name" value="2EXR DOMAIN-CONTAINING PROTEIN"/>
    <property type="match status" value="1"/>
</dbReference>
<keyword evidence="3" id="KW-1185">Reference proteome</keyword>